<organism evidence="1 2">
    <name type="scientific">Chryseobacterium daecheongense</name>
    <dbReference type="NCBI Taxonomy" id="192389"/>
    <lineage>
        <taxon>Bacteria</taxon>
        <taxon>Pseudomonadati</taxon>
        <taxon>Bacteroidota</taxon>
        <taxon>Flavobacteriia</taxon>
        <taxon>Flavobacteriales</taxon>
        <taxon>Weeksellaceae</taxon>
        <taxon>Chryseobacterium group</taxon>
        <taxon>Chryseobacterium</taxon>
    </lineage>
</organism>
<gene>
    <name evidence="1" type="ORF">BCF50_1498</name>
</gene>
<comment type="caution">
    <text evidence="1">The sequence shown here is derived from an EMBL/GenBank/DDBJ whole genome shotgun (WGS) entry which is preliminary data.</text>
</comment>
<dbReference type="EMBL" id="SOQW01000001">
    <property type="protein sequence ID" value="TDX95715.1"/>
    <property type="molecule type" value="Genomic_DNA"/>
</dbReference>
<evidence type="ECO:0000313" key="2">
    <source>
        <dbReference type="Proteomes" id="UP000295709"/>
    </source>
</evidence>
<accession>A0ABY2G388</accession>
<evidence type="ECO:0008006" key="3">
    <source>
        <dbReference type="Google" id="ProtNLM"/>
    </source>
</evidence>
<evidence type="ECO:0000313" key="1">
    <source>
        <dbReference type="EMBL" id="TDX95715.1"/>
    </source>
</evidence>
<dbReference type="Proteomes" id="UP000295709">
    <property type="component" value="Unassembled WGS sequence"/>
</dbReference>
<name>A0ABY2G388_9FLAO</name>
<protein>
    <recommendedName>
        <fullName evidence="3">Lipocalin-like domain-containing protein</fullName>
    </recommendedName>
</protein>
<keyword evidence="2" id="KW-1185">Reference proteome</keyword>
<reference evidence="1 2" key="1">
    <citation type="submission" date="2019-03" db="EMBL/GenBank/DDBJ databases">
        <title>Genomic Encyclopedia of Archaeal and Bacterial Type Strains, Phase II (KMG-II): from individual species to whole genera.</title>
        <authorList>
            <person name="Goeker M."/>
        </authorList>
    </citation>
    <scope>NUCLEOTIDE SEQUENCE [LARGE SCALE GENOMIC DNA]</scope>
    <source>
        <strain evidence="1 2">DSM 15235</strain>
    </source>
</reference>
<proteinExistence type="predicted"/>
<sequence>MDRNFKNETMVRIVFLLIVIFSLMNCSKPKIEKEHFIGKWKSDDGAVITLNENGTCTLQNINHYIFSSFPENNNKKLNTNGTWNMVNSESGIIDGINEGVKIIYEIPENQTTGSITFFISGQGIHGNNPPWSLYVWDGDPDEMKKYEFVK</sequence>